<dbReference type="AlphaFoldDB" id="A0A919IR98"/>
<evidence type="ECO:0000313" key="1">
    <source>
        <dbReference type="EMBL" id="GID70770.1"/>
    </source>
</evidence>
<name>A0A919IR98_9ACTN</name>
<dbReference type="Gene3D" id="3.40.50.720">
    <property type="entry name" value="NAD(P)-binding Rossmann-like Domain"/>
    <property type="match status" value="1"/>
</dbReference>
<dbReference type="Proteomes" id="UP000619479">
    <property type="component" value="Unassembled WGS sequence"/>
</dbReference>
<organism evidence="1 2">
    <name type="scientific">Actinoplanes cyaneus</name>
    <dbReference type="NCBI Taxonomy" id="52696"/>
    <lineage>
        <taxon>Bacteria</taxon>
        <taxon>Bacillati</taxon>
        <taxon>Actinomycetota</taxon>
        <taxon>Actinomycetes</taxon>
        <taxon>Micromonosporales</taxon>
        <taxon>Micromonosporaceae</taxon>
        <taxon>Actinoplanes</taxon>
    </lineage>
</organism>
<reference evidence="1" key="1">
    <citation type="submission" date="2021-01" db="EMBL/GenBank/DDBJ databases">
        <title>Whole genome shotgun sequence of Actinoplanes cyaneus NBRC 14990.</title>
        <authorList>
            <person name="Komaki H."/>
            <person name="Tamura T."/>
        </authorList>
    </citation>
    <scope>NUCLEOTIDE SEQUENCE</scope>
    <source>
        <strain evidence="1">NBRC 14990</strain>
    </source>
</reference>
<sequence length="184" mass="19384">MDIAVVGRGHLGSALSRLWTRAGHRVTTLGRDGGDVAGADVLVVAVPAAAITDALTRVHGFRGTVTVDATNLQGPPPAGHPSLAHLVQSLVGGPVAKAFNTDYASLYDQIEHQAIRPSHLYAADAAARSIAEHLIRDVGFAPVFVGDLNRAALLEQHPRLVRAIANNGYGPYFSRYDAPGGQWL</sequence>
<comment type="caution">
    <text evidence="1">The sequence shown here is derived from an EMBL/GenBank/DDBJ whole genome shotgun (WGS) entry which is preliminary data.</text>
</comment>
<accession>A0A919IR98</accession>
<dbReference type="EMBL" id="BOMH01000082">
    <property type="protein sequence ID" value="GID70770.1"/>
    <property type="molecule type" value="Genomic_DNA"/>
</dbReference>
<gene>
    <name evidence="1" type="ORF">Acy02nite_86510</name>
</gene>
<dbReference type="RefSeq" id="WP_264653430.1">
    <property type="nucleotide sequence ID" value="NZ_BAAAUC010000064.1"/>
</dbReference>
<dbReference type="InterPro" id="IPR036291">
    <property type="entry name" value="NAD(P)-bd_dom_sf"/>
</dbReference>
<keyword evidence="2" id="KW-1185">Reference proteome</keyword>
<dbReference type="SUPFAM" id="SSF51735">
    <property type="entry name" value="NAD(P)-binding Rossmann-fold domains"/>
    <property type="match status" value="1"/>
</dbReference>
<proteinExistence type="predicted"/>
<protein>
    <submittedName>
        <fullName evidence="1">Dinucleotide-binding protein</fullName>
    </submittedName>
</protein>
<evidence type="ECO:0000313" key="2">
    <source>
        <dbReference type="Proteomes" id="UP000619479"/>
    </source>
</evidence>